<evidence type="ECO:0000313" key="1">
    <source>
        <dbReference type="EMBL" id="NYJ08341.1"/>
    </source>
</evidence>
<evidence type="ECO:0000313" key="2">
    <source>
        <dbReference type="Proteomes" id="UP000541969"/>
    </source>
</evidence>
<comment type="caution">
    <text evidence="1">The sequence shown here is derived from an EMBL/GenBank/DDBJ whole genome shotgun (WGS) entry which is preliminary data.</text>
</comment>
<dbReference type="EMBL" id="JACBZT010000001">
    <property type="protein sequence ID" value="NYJ08341.1"/>
    <property type="molecule type" value="Genomic_DNA"/>
</dbReference>
<reference evidence="1 2" key="1">
    <citation type="submission" date="2020-07" db="EMBL/GenBank/DDBJ databases">
        <title>Sequencing the genomes of 1000 actinobacteria strains.</title>
        <authorList>
            <person name="Klenk H.-P."/>
        </authorList>
    </citation>
    <scope>NUCLEOTIDE SEQUENCE [LARGE SCALE GENOMIC DNA]</scope>
    <source>
        <strain evidence="1 2">DSM 104001</strain>
    </source>
</reference>
<dbReference type="AlphaFoldDB" id="A0A853CMD3"/>
<keyword evidence="2" id="KW-1185">Reference proteome</keyword>
<organism evidence="1 2">
    <name type="scientific">Petropleomorpha daqingensis</name>
    <dbReference type="NCBI Taxonomy" id="2026353"/>
    <lineage>
        <taxon>Bacteria</taxon>
        <taxon>Bacillati</taxon>
        <taxon>Actinomycetota</taxon>
        <taxon>Actinomycetes</taxon>
        <taxon>Geodermatophilales</taxon>
        <taxon>Geodermatophilaceae</taxon>
        <taxon>Petropleomorpha</taxon>
    </lineage>
</organism>
<evidence type="ECO:0008006" key="3">
    <source>
        <dbReference type="Google" id="ProtNLM"/>
    </source>
</evidence>
<accession>A0A853CMD3</accession>
<dbReference type="Proteomes" id="UP000541969">
    <property type="component" value="Unassembled WGS sequence"/>
</dbReference>
<proteinExistence type="predicted"/>
<protein>
    <recommendedName>
        <fullName evidence="3">STAS domain-containing protein</fullName>
    </recommendedName>
</protein>
<name>A0A853CMD3_9ACTN</name>
<gene>
    <name evidence="1" type="ORF">GGQ55_004619</name>
</gene>
<sequence length="98" mass="10566">MSREAAQQPTVVRDADQQPLPPLLVVRPDALTGTLDVRGRLDRVGADLVAGSAEALCRQGHRHLHLRLEPPTADPDEMALLAALVERFAACGVRIVVD</sequence>
<dbReference type="RefSeq" id="WP_179720847.1">
    <property type="nucleotide sequence ID" value="NZ_JACBZT010000001.1"/>
</dbReference>